<accession>A0A450UEH8</accession>
<name>A0A450UEH8_9GAMM</name>
<dbReference type="Pfam" id="PF09299">
    <property type="entry name" value="Mu-transpos_C"/>
    <property type="match status" value="1"/>
</dbReference>
<dbReference type="InterPro" id="IPR009004">
    <property type="entry name" value="Transposase_Mu_C"/>
</dbReference>
<evidence type="ECO:0000259" key="2">
    <source>
        <dbReference type="PROSITE" id="PS50994"/>
    </source>
</evidence>
<dbReference type="EMBL" id="CAADFH010000013">
    <property type="protein sequence ID" value="VFJ90884.1"/>
    <property type="molecule type" value="Genomic_DNA"/>
</dbReference>
<evidence type="ECO:0000313" key="3">
    <source>
        <dbReference type="EMBL" id="VFJ90884.1"/>
    </source>
</evidence>
<dbReference type="GO" id="GO:0004803">
    <property type="term" value="F:transposase activity"/>
    <property type="evidence" value="ECO:0007669"/>
    <property type="project" value="InterPro"/>
</dbReference>
<dbReference type="InterPro" id="IPR004189">
    <property type="entry name" value="Phage_Mu_transposase"/>
</dbReference>
<protein>
    <submittedName>
        <fullName evidence="3">Putative transposase</fullName>
    </submittedName>
</protein>
<dbReference type="GO" id="GO:0003677">
    <property type="term" value="F:DNA binding"/>
    <property type="evidence" value="ECO:0007669"/>
    <property type="project" value="InterPro"/>
</dbReference>
<dbReference type="SUPFAM" id="SSF50610">
    <property type="entry name" value="mu transposase, C-terminal domain"/>
    <property type="match status" value="1"/>
</dbReference>
<organism evidence="3">
    <name type="scientific">Candidatus Kentrum sp. LFY</name>
    <dbReference type="NCBI Taxonomy" id="2126342"/>
    <lineage>
        <taxon>Bacteria</taxon>
        <taxon>Pseudomonadati</taxon>
        <taxon>Pseudomonadota</taxon>
        <taxon>Gammaproteobacteria</taxon>
        <taxon>Candidatus Kentrum</taxon>
    </lineage>
</organism>
<evidence type="ECO:0000256" key="1">
    <source>
        <dbReference type="SAM" id="Coils"/>
    </source>
</evidence>
<dbReference type="InterPro" id="IPR015378">
    <property type="entry name" value="Transposase-like_Mu_C"/>
</dbReference>
<dbReference type="AlphaFoldDB" id="A0A450UEH8"/>
<dbReference type="InterPro" id="IPR036397">
    <property type="entry name" value="RNaseH_sf"/>
</dbReference>
<keyword evidence="1" id="KW-0175">Coiled coil</keyword>
<dbReference type="InterPro" id="IPR012337">
    <property type="entry name" value="RNaseH-like_sf"/>
</dbReference>
<feature type="domain" description="Integrase catalytic" evidence="2">
    <location>
        <begin position="220"/>
        <end position="352"/>
    </location>
</feature>
<gene>
    <name evidence="3" type="ORF">BECKLFY1418A_GA0070994_101349</name>
</gene>
<dbReference type="SUPFAM" id="SSF53098">
    <property type="entry name" value="Ribonuclease H-like"/>
    <property type="match status" value="1"/>
</dbReference>
<dbReference type="PANTHER" id="PTHR35004">
    <property type="entry name" value="TRANSPOSASE RV3428C-RELATED"/>
    <property type="match status" value="1"/>
</dbReference>
<dbReference type="PANTHER" id="PTHR35004:SF6">
    <property type="entry name" value="TRANSPOSASE"/>
    <property type="match status" value="1"/>
</dbReference>
<sequence length="568" mass="64922">MTASVARTARVLPFAAPRPRGTLVKRAEGGGLLPVANVIRLRERDPWREATDDAREEAVSREIVVLYVIRLMEEGMSRNRAVDLLRVRARDGALPTHTAKALDLASRSGRGIPSRSTLCDWCAKYRENGVAALVPDHKGRVVEARGWWGPALEYYNQPGKPDMAAVHRRIREVDGIDISYEQVRRYLTGQHQRVGMYSPIRIGRRLYRLTRQKYIERCTRNALPGDVYVADGYRADVWLAHPVTGDLWRPELTVAMDMRSRVIVGWRADEHEGTAAVQNMWAECFHRWRHVPPILYIDNGSGYKNKLMDDGLTGFYIRAGVQQIIHAIPGNPHGKGWIERFFRTVRDDFLKLWRPACYCGPDMSGEALGDTLKETRRALKAGRRILPTLEEFTADFDAWIGRYVHRPHPEDKDQSRIEVWSRLVPIPSERSLVELKYQAAILTVSRAMLAHGKRRYRHPDLEAFNGRKVVLEYDLADDETAVVRTQEGRWICDAHLVGVRDAVAGSRLEEKRLARAKDALRRLDKKKREQIARAGIVMDADDVVDGVRDALPDHESRSEYDLFEHPND</sequence>
<dbReference type="GO" id="GO:0006313">
    <property type="term" value="P:DNA transposition"/>
    <property type="evidence" value="ECO:0007669"/>
    <property type="project" value="InterPro"/>
</dbReference>
<dbReference type="Gene3D" id="3.30.420.10">
    <property type="entry name" value="Ribonuclease H-like superfamily/Ribonuclease H"/>
    <property type="match status" value="1"/>
</dbReference>
<feature type="coiled-coil region" evidence="1">
    <location>
        <begin position="506"/>
        <end position="533"/>
    </location>
</feature>
<dbReference type="PROSITE" id="PS50994">
    <property type="entry name" value="INTEGRASE"/>
    <property type="match status" value="1"/>
</dbReference>
<dbReference type="GO" id="GO:0015074">
    <property type="term" value="P:DNA integration"/>
    <property type="evidence" value="ECO:0007669"/>
    <property type="project" value="InterPro"/>
</dbReference>
<dbReference type="InterPro" id="IPR001584">
    <property type="entry name" value="Integrase_cat-core"/>
</dbReference>
<reference evidence="3" key="1">
    <citation type="submission" date="2019-02" db="EMBL/GenBank/DDBJ databases">
        <authorList>
            <person name="Gruber-Vodicka R. H."/>
            <person name="Seah K. B. B."/>
        </authorList>
    </citation>
    <scope>NUCLEOTIDE SEQUENCE</scope>
    <source>
        <strain evidence="3">BECK_M6</strain>
    </source>
</reference>
<dbReference type="Pfam" id="PF02914">
    <property type="entry name" value="DDE_2"/>
    <property type="match status" value="1"/>
</dbReference>
<proteinExistence type="predicted"/>